<dbReference type="EMBL" id="CP011801">
    <property type="protein sequence ID" value="ALA58633.1"/>
    <property type="molecule type" value="Genomic_DNA"/>
</dbReference>
<dbReference type="KEGG" id="nmv:NITMOv2_2217"/>
<keyword evidence="2" id="KW-1185">Reference proteome</keyword>
<dbReference type="OrthoDB" id="9799594at2"/>
<accession>A0A0K2GCF8</accession>
<protein>
    <recommendedName>
        <fullName evidence="3">Bacterial OB-fold domain-containing protein</fullName>
    </recommendedName>
</protein>
<dbReference type="RefSeq" id="WP_053379776.1">
    <property type="nucleotide sequence ID" value="NZ_CP011801.1"/>
</dbReference>
<dbReference type="AlphaFoldDB" id="A0A0K2GCF8"/>
<name>A0A0K2GCF8_NITMO</name>
<evidence type="ECO:0000313" key="1">
    <source>
        <dbReference type="EMBL" id="ALA58633.1"/>
    </source>
</evidence>
<evidence type="ECO:0000313" key="2">
    <source>
        <dbReference type="Proteomes" id="UP000069205"/>
    </source>
</evidence>
<organism evidence="1 2">
    <name type="scientific">Nitrospira moscoviensis</name>
    <dbReference type="NCBI Taxonomy" id="42253"/>
    <lineage>
        <taxon>Bacteria</taxon>
        <taxon>Pseudomonadati</taxon>
        <taxon>Nitrospirota</taxon>
        <taxon>Nitrospiria</taxon>
        <taxon>Nitrospirales</taxon>
        <taxon>Nitrospiraceae</taxon>
        <taxon>Nitrospira</taxon>
    </lineage>
</organism>
<dbReference type="Proteomes" id="UP000069205">
    <property type="component" value="Chromosome"/>
</dbReference>
<reference evidence="1 2" key="1">
    <citation type="journal article" date="2015" name="Proc. Natl. Acad. Sci. U.S.A.">
        <title>Expanded metabolic versatility of ubiquitous nitrite-oxidizing bacteria from the genus Nitrospira.</title>
        <authorList>
            <person name="Koch H."/>
            <person name="Lucker S."/>
            <person name="Albertsen M."/>
            <person name="Kitzinger K."/>
            <person name="Herbold C."/>
            <person name="Spieck E."/>
            <person name="Nielsen P.H."/>
            <person name="Wagner M."/>
            <person name="Daims H."/>
        </authorList>
    </citation>
    <scope>NUCLEOTIDE SEQUENCE [LARGE SCALE GENOMIC DNA]</scope>
    <source>
        <strain evidence="1 2">NSP M-1</strain>
    </source>
</reference>
<evidence type="ECO:0008006" key="3">
    <source>
        <dbReference type="Google" id="ProtNLM"/>
    </source>
</evidence>
<dbReference type="PATRIC" id="fig|42253.5.peg.2184"/>
<sequence>MPLPALSFWMVFLASLFLTSISHAGLLEMADLMAHPEQYDRKEVVVMGAVKHVQATTDSKGQPAFKFFLEDGIGTLKVTSRTAVQEGDHVIVEGTFTRRRQSGRLAVYNEVNAVSIRPLNQLNPDLVG</sequence>
<gene>
    <name evidence="1" type="ORF">NITMOv2_2217</name>
</gene>
<proteinExistence type="predicted"/>
<dbReference type="STRING" id="42253.NITMOv2_2217"/>